<protein>
    <submittedName>
        <fullName evidence="1">Uncharacterized protein</fullName>
    </submittedName>
</protein>
<comment type="caution">
    <text evidence="1">The sequence shown here is derived from an EMBL/GenBank/DDBJ whole genome shotgun (WGS) entry which is preliminary data.</text>
</comment>
<dbReference type="AlphaFoldDB" id="A0A0F9QQW0"/>
<name>A0A0F9QQW0_9ZZZZ</name>
<dbReference type="EMBL" id="LAZR01001321">
    <property type="protein sequence ID" value="KKN46610.1"/>
    <property type="molecule type" value="Genomic_DNA"/>
</dbReference>
<gene>
    <name evidence="1" type="ORF">LCGC14_0671150</name>
</gene>
<reference evidence="1" key="1">
    <citation type="journal article" date="2015" name="Nature">
        <title>Complex archaea that bridge the gap between prokaryotes and eukaryotes.</title>
        <authorList>
            <person name="Spang A."/>
            <person name="Saw J.H."/>
            <person name="Jorgensen S.L."/>
            <person name="Zaremba-Niedzwiedzka K."/>
            <person name="Martijn J."/>
            <person name="Lind A.E."/>
            <person name="van Eijk R."/>
            <person name="Schleper C."/>
            <person name="Guy L."/>
            <person name="Ettema T.J."/>
        </authorList>
    </citation>
    <scope>NUCLEOTIDE SEQUENCE</scope>
</reference>
<sequence length="124" mass="13685">MSVEIPVRRIALDAASENPLAKGYILEFIVVDAFTIHTMLLTDKDPTLVATDFINIASEDFHRGGEIDKDSGEIVEGSLEEFGEFAGRIYTESVEWAIAEIVEFNEANMLVEALAAILPPPMDR</sequence>
<evidence type="ECO:0000313" key="1">
    <source>
        <dbReference type="EMBL" id="KKN46610.1"/>
    </source>
</evidence>
<organism evidence="1">
    <name type="scientific">marine sediment metagenome</name>
    <dbReference type="NCBI Taxonomy" id="412755"/>
    <lineage>
        <taxon>unclassified sequences</taxon>
        <taxon>metagenomes</taxon>
        <taxon>ecological metagenomes</taxon>
    </lineage>
</organism>
<accession>A0A0F9QQW0</accession>
<proteinExistence type="predicted"/>